<evidence type="ECO:0000256" key="4">
    <source>
        <dbReference type="PROSITE-ProRule" id="PRU00332"/>
    </source>
</evidence>
<gene>
    <name evidence="6" type="ORF">C1SCF055_LOCUS44132</name>
</gene>
<dbReference type="PANTHER" id="PTHR22792:SF132">
    <property type="entry name" value="LA-RELATED PROTEIN 1"/>
    <property type="match status" value="1"/>
</dbReference>
<dbReference type="GO" id="GO:1990904">
    <property type="term" value="C:ribonucleoprotein complex"/>
    <property type="evidence" value="ECO:0007669"/>
    <property type="project" value="InterPro"/>
</dbReference>
<evidence type="ECO:0000313" key="7">
    <source>
        <dbReference type="EMBL" id="CAL1173015.1"/>
    </source>
</evidence>
<dbReference type="Proteomes" id="UP001152797">
    <property type="component" value="Unassembled WGS sequence"/>
</dbReference>
<dbReference type="PANTHER" id="PTHR22792">
    <property type="entry name" value="LUPUS LA PROTEIN-RELATED"/>
    <property type="match status" value="1"/>
</dbReference>
<dbReference type="Pfam" id="PF05383">
    <property type="entry name" value="La"/>
    <property type="match status" value="1"/>
</dbReference>
<dbReference type="OrthoDB" id="340227at2759"/>
<comment type="subcellular location">
    <subcellularLocation>
        <location evidence="1">Nucleus</location>
    </subcellularLocation>
</comment>
<dbReference type="EMBL" id="CAMXCT030006762">
    <property type="protein sequence ID" value="CAL4806952.1"/>
    <property type="molecule type" value="Genomic_DNA"/>
</dbReference>
<dbReference type="GO" id="GO:0003723">
    <property type="term" value="F:RNA binding"/>
    <property type="evidence" value="ECO:0007669"/>
    <property type="project" value="UniProtKB-UniRule"/>
</dbReference>
<dbReference type="InterPro" id="IPR002344">
    <property type="entry name" value="Lupus_La"/>
</dbReference>
<dbReference type="GO" id="GO:0006396">
    <property type="term" value="P:RNA processing"/>
    <property type="evidence" value="ECO:0007669"/>
    <property type="project" value="InterPro"/>
</dbReference>
<dbReference type="EMBL" id="CAMXCT010006762">
    <property type="protein sequence ID" value="CAI4019640.1"/>
    <property type="molecule type" value="Genomic_DNA"/>
</dbReference>
<dbReference type="SMART" id="SM00715">
    <property type="entry name" value="LA"/>
    <property type="match status" value="1"/>
</dbReference>
<evidence type="ECO:0000313" key="8">
    <source>
        <dbReference type="EMBL" id="CAL4806952.1"/>
    </source>
</evidence>
<dbReference type="EMBL" id="CAMXCT020006762">
    <property type="protein sequence ID" value="CAL1173015.1"/>
    <property type="molecule type" value="Genomic_DNA"/>
</dbReference>
<proteinExistence type="predicted"/>
<dbReference type="CDD" id="cd07323">
    <property type="entry name" value="LAM"/>
    <property type="match status" value="1"/>
</dbReference>
<accession>A0A9P1GRQ8</accession>
<dbReference type="SUPFAM" id="SSF46785">
    <property type="entry name" value="Winged helix' DNA-binding domain"/>
    <property type="match status" value="1"/>
</dbReference>
<evidence type="ECO:0000313" key="9">
    <source>
        <dbReference type="Proteomes" id="UP001152797"/>
    </source>
</evidence>
<evidence type="ECO:0000256" key="3">
    <source>
        <dbReference type="ARBA" id="ARBA00023242"/>
    </source>
</evidence>
<keyword evidence="9" id="KW-1185">Reference proteome</keyword>
<protein>
    <submittedName>
        <fullName evidence="8">Lupus La protein</fullName>
    </submittedName>
</protein>
<evidence type="ECO:0000259" key="5">
    <source>
        <dbReference type="PROSITE" id="PS50961"/>
    </source>
</evidence>
<comment type="caution">
    <text evidence="6">The sequence shown here is derived from an EMBL/GenBank/DDBJ whole genome shotgun (WGS) entry which is preliminary data.</text>
</comment>
<sequence length="351" mass="39263">MELALCPVDRRSLLRLRLQLAAECNDGMLCRKVILAVPAGLSLVSDLMHYIYRYFKLEPIKPLAISVEGFGLLPAQRLEDVLRDGDMLWVRPAQQRSRQKGYKAQKALPAHIADTDANLPAPSSIEPRSTAHENLQNKALAEAPAEDDTSGHQWRPIGRKPLPGEVIRYRLLDGDGLTDFQVAQCVGAGMAAGVSQVTLQGSNSAVWSMPVGFLHDVRLGTALNVDPPVTPQAEQPKKEQGSAQRVCSEARSRITSVPLDKRKAEQLECAIRRQFEFYFGDVNYPKDNFLLSQADEEGWTPLRLVAKFNRVRELTIDLDLIRACLAKSNMLEFSECNTYIRRTIDEEKKKV</sequence>
<dbReference type="InterPro" id="IPR036390">
    <property type="entry name" value="WH_DNA-bd_sf"/>
</dbReference>
<name>A0A9P1GRQ8_9DINO</name>
<dbReference type="AlphaFoldDB" id="A0A9P1GRQ8"/>
<reference evidence="6" key="1">
    <citation type="submission" date="2022-10" db="EMBL/GenBank/DDBJ databases">
        <authorList>
            <person name="Chen Y."/>
            <person name="Dougan E. K."/>
            <person name="Chan C."/>
            <person name="Rhodes N."/>
            <person name="Thang M."/>
        </authorList>
    </citation>
    <scope>NUCLEOTIDE SEQUENCE</scope>
</reference>
<evidence type="ECO:0000256" key="2">
    <source>
        <dbReference type="ARBA" id="ARBA00022884"/>
    </source>
</evidence>
<dbReference type="GO" id="GO:0005634">
    <property type="term" value="C:nucleus"/>
    <property type="evidence" value="ECO:0007669"/>
    <property type="project" value="UniProtKB-SubCell"/>
</dbReference>
<keyword evidence="3" id="KW-0539">Nucleus</keyword>
<dbReference type="InterPro" id="IPR045180">
    <property type="entry name" value="La_dom_prot"/>
</dbReference>
<keyword evidence="2 4" id="KW-0694">RNA-binding</keyword>
<dbReference type="InterPro" id="IPR036388">
    <property type="entry name" value="WH-like_DNA-bd_sf"/>
</dbReference>
<reference evidence="7" key="2">
    <citation type="submission" date="2024-04" db="EMBL/GenBank/DDBJ databases">
        <authorList>
            <person name="Chen Y."/>
            <person name="Shah S."/>
            <person name="Dougan E. K."/>
            <person name="Thang M."/>
            <person name="Chan C."/>
        </authorList>
    </citation>
    <scope>NUCLEOTIDE SEQUENCE [LARGE SCALE GENOMIC DNA]</scope>
</reference>
<organism evidence="6">
    <name type="scientific">Cladocopium goreaui</name>
    <dbReference type="NCBI Taxonomy" id="2562237"/>
    <lineage>
        <taxon>Eukaryota</taxon>
        <taxon>Sar</taxon>
        <taxon>Alveolata</taxon>
        <taxon>Dinophyceae</taxon>
        <taxon>Suessiales</taxon>
        <taxon>Symbiodiniaceae</taxon>
        <taxon>Cladocopium</taxon>
    </lineage>
</organism>
<dbReference type="PROSITE" id="PS50961">
    <property type="entry name" value="HTH_LA"/>
    <property type="match status" value="1"/>
</dbReference>
<feature type="domain" description="HTH La-type RNA-binding" evidence="5">
    <location>
        <begin position="261"/>
        <end position="350"/>
    </location>
</feature>
<dbReference type="GO" id="GO:0005737">
    <property type="term" value="C:cytoplasm"/>
    <property type="evidence" value="ECO:0007669"/>
    <property type="project" value="UniProtKB-ARBA"/>
</dbReference>
<dbReference type="InterPro" id="IPR006630">
    <property type="entry name" value="La_HTH"/>
</dbReference>
<dbReference type="PRINTS" id="PR00302">
    <property type="entry name" value="LUPUSLA"/>
</dbReference>
<evidence type="ECO:0000256" key="1">
    <source>
        <dbReference type="ARBA" id="ARBA00004123"/>
    </source>
</evidence>
<dbReference type="Gene3D" id="1.10.10.10">
    <property type="entry name" value="Winged helix-like DNA-binding domain superfamily/Winged helix DNA-binding domain"/>
    <property type="match status" value="1"/>
</dbReference>
<evidence type="ECO:0000313" key="6">
    <source>
        <dbReference type="EMBL" id="CAI4019640.1"/>
    </source>
</evidence>